<feature type="compositionally biased region" description="Basic and acidic residues" evidence="1">
    <location>
        <begin position="23"/>
        <end position="32"/>
    </location>
</feature>
<dbReference type="Proteomes" id="UP001231189">
    <property type="component" value="Unassembled WGS sequence"/>
</dbReference>
<sequence>MHHLGGGDRLCESTGSSPSSPRQTRDPSLLRRPEHRRRRRHEEIVHYNLHHKKVKAAMKRRLKWSNEEQYIMLWVAFCKRSGPEPSPLSTLLTPTPKGGLIQVCSAYGVWKLTLKENQEEFVYHLHLPKGPFPLKHLVLWPSFHVRSRIVLWLAALADPLKSMFFLHNIICIVD</sequence>
<protein>
    <submittedName>
        <fullName evidence="2">Uncharacterized protein</fullName>
    </submittedName>
</protein>
<dbReference type="AlphaFoldDB" id="A0AAD8VWI4"/>
<gene>
    <name evidence="2" type="ORF">QYE76_000582</name>
</gene>
<evidence type="ECO:0000313" key="2">
    <source>
        <dbReference type="EMBL" id="KAK1626267.1"/>
    </source>
</evidence>
<feature type="region of interest" description="Disordered" evidence="1">
    <location>
        <begin position="1"/>
        <end position="41"/>
    </location>
</feature>
<evidence type="ECO:0000313" key="3">
    <source>
        <dbReference type="Proteomes" id="UP001231189"/>
    </source>
</evidence>
<feature type="compositionally biased region" description="Polar residues" evidence="1">
    <location>
        <begin position="13"/>
        <end position="22"/>
    </location>
</feature>
<reference evidence="2" key="1">
    <citation type="submission" date="2023-07" db="EMBL/GenBank/DDBJ databases">
        <title>A chromosome-level genome assembly of Lolium multiflorum.</title>
        <authorList>
            <person name="Chen Y."/>
            <person name="Copetti D."/>
            <person name="Kolliker R."/>
            <person name="Studer B."/>
        </authorList>
    </citation>
    <scope>NUCLEOTIDE SEQUENCE</scope>
    <source>
        <strain evidence="2">02402/16</strain>
        <tissue evidence="2">Leaf</tissue>
    </source>
</reference>
<evidence type="ECO:0000256" key="1">
    <source>
        <dbReference type="SAM" id="MobiDB-lite"/>
    </source>
</evidence>
<dbReference type="EMBL" id="JAUUTY010000005">
    <property type="protein sequence ID" value="KAK1626267.1"/>
    <property type="molecule type" value="Genomic_DNA"/>
</dbReference>
<comment type="caution">
    <text evidence="2">The sequence shown here is derived from an EMBL/GenBank/DDBJ whole genome shotgun (WGS) entry which is preliminary data.</text>
</comment>
<proteinExistence type="predicted"/>
<keyword evidence="3" id="KW-1185">Reference proteome</keyword>
<accession>A0AAD8VWI4</accession>
<organism evidence="2 3">
    <name type="scientific">Lolium multiflorum</name>
    <name type="common">Italian ryegrass</name>
    <name type="synonym">Lolium perenne subsp. multiflorum</name>
    <dbReference type="NCBI Taxonomy" id="4521"/>
    <lineage>
        <taxon>Eukaryota</taxon>
        <taxon>Viridiplantae</taxon>
        <taxon>Streptophyta</taxon>
        <taxon>Embryophyta</taxon>
        <taxon>Tracheophyta</taxon>
        <taxon>Spermatophyta</taxon>
        <taxon>Magnoliopsida</taxon>
        <taxon>Liliopsida</taxon>
        <taxon>Poales</taxon>
        <taxon>Poaceae</taxon>
        <taxon>BOP clade</taxon>
        <taxon>Pooideae</taxon>
        <taxon>Poodae</taxon>
        <taxon>Poeae</taxon>
        <taxon>Poeae Chloroplast Group 2 (Poeae type)</taxon>
        <taxon>Loliodinae</taxon>
        <taxon>Loliinae</taxon>
        <taxon>Lolium</taxon>
    </lineage>
</organism>
<name>A0AAD8VWI4_LOLMU</name>
<feature type="compositionally biased region" description="Basic and acidic residues" evidence="1">
    <location>
        <begin position="1"/>
        <end position="11"/>
    </location>
</feature>